<dbReference type="AlphaFoldDB" id="W8W3I7"/>
<feature type="transmembrane region" description="Helical" evidence="11">
    <location>
        <begin position="251"/>
        <end position="272"/>
    </location>
</feature>
<dbReference type="GO" id="GO:0004930">
    <property type="term" value="F:G protein-coupled receptor activity"/>
    <property type="evidence" value="ECO:0007669"/>
    <property type="project" value="UniProtKB-KW"/>
</dbReference>
<evidence type="ECO:0000313" key="13">
    <source>
        <dbReference type="EMBL" id="CDG86301.1"/>
    </source>
</evidence>
<dbReference type="CDD" id="cd14973">
    <property type="entry name" value="7tmA_Mrgpr"/>
    <property type="match status" value="1"/>
</dbReference>
<evidence type="ECO:0000256" key="6">
    <source>
        <dbReference type="ARBA" id="ARBA00023136"/>
    </source>
</evidence>
<feature type="transmembrane region" description="Helical" evidence="11">
    <location>
        <begin position="143"/>
        <end position="162"/>
    </location>
</feature>
<keyword evidence="3 11" id="KW-0812">Transmembrane</keyword>
<dbReference type="PRINTS" id="PR02108">
    <property type="entry name" value="MRGPCRFAMILY"/>
</dbReference>
<dbReference type="HOGENOM" id="CLU_009579_4_1_1"/>
<dbReference type="PANTHER" id="PTHR11334:SF29">
    <property type="entry name" value="MAS-RELATED G-PROTEIN COUPLED RECEPTOR MEMBER X2"/>
    <property type="match status" value="1"/>
</dbReference>
<evidence type="ECO:0000256" key="8">
    <source>
        <dbReference type="ARBA" id="ARBA00023224"/>
    </source>
</evidence>
<keyword evidence="6 11" id="KW-0472">Membrane</keyword>
<keyword evidence="5" id="KW-0297">G-protein coupled receptor</keyword>
<dbReference type="OrthoDB" id="9896011at2759"/>
<feature type="transmembrane region" description="Helical" evidence="11">
    <location>
        <begin position="182"/>
        <end position="204"/>
    </location>
</feature>
<evidence type="ECO:0000256" key="4">
    <source>
        <dbReference type="ARBA" id="ARBA00022989"/>
    </source>
</evidence>
<dbReference type="Gene3D" id="1.20.1070.10">
    <property type="entry name" value="Rhodopsin 7-helix transmembrane proteins"/>
    <property type="match status" value="1"/>
</dbReference>
<reference evidence="13" key="2">
    <citation type="journal article" date="2016" name="Data Brief">
        <title>Curated eutherian third party data gene data sets.</title>
        <authorList>
            <person name="Premzl M."/>
        </authorList>
    </citation>
    <scope>NUCLEOTIDE SEQUENCE</scope>
</reference>
<evidence type="ECO:0000256" key="5">
    <source>
        <dbReference type="ARBA" id="ARBA00023040"/>
    </source>
</evidence>
<gene>
    <name evidence="13" type="primary">MGRH</name>
</gene>
<dbReference type="PROSITE" id="PS50262">
    <property type="entry name" value="G_PROTEIN_RECEP_F1_2"/>
    <property type="match status" value="1"/>
</dbReference>
<feature type="transmembrane region" description="Helical" evidence="11">
    <location>
        <begin position="109"/>
        <end position="131"/>
    </location>
</feature>
<dbReference type="InterPro" id="IPR017452">
    <property type="entry name" value="GPCR_Rhodpsn_7TM"/>
</dbReference>
<name>W8W3I7_LOXAF</name>
<dbReference type="GO" id="GO:0005886">
    <property type="term" value="C:plasma membrane"/>
    <property type="evidence" value="ECO:0007669"/>
    <property type="project" value="UniProtKB-SubCell"/>
</dbReference>
<sequence length="362" mass="40267">MDEDCLTTNGSNSSNDTGTSPRADTADQRIFWSFTVVVALCGLVGNGIVIWLVRLSIRKSSFSIYIFNLAIADFLHLCFQTVFSVRQILKPFLERCFPLPGIFTVLRFFSYFTGLAVVTAISFQRCLSVLFPIWYRCHCPKQLSAIVSALLWLLTLLINLVRGHACGQLSKPESESCQTFETITTVWVFLLFFVMGASSLLLLVKVRISSQRPQPIKLSLVVLLTVLVFLLCGLPFSAIRFHIFSAAKVSLNISLLFCCLNSTVNPAIYFFIGGFTGPGWWGPLRVVLQRALGEEAGDGEDRKMPPTGRTEAVDLSASLDSTPTVSSVTTSYLQDEKAPPTKHPQASFPHNLRFVQKFRRNC</sequence>
<feature type="transmembrane region" description="Helical" evidence="11">
    <location>
        <begin position="30"/>
        <end position="53"/>
    </location>
</feature>
<proteinExistence type="inferred from homology"/>
<feature type="compositionally biased region" description="Low complexity" evidence="10">
    <location>
        <begin position="7"/>
        <end position="20"/>
    </location>
</feature>
<evidence type="ECO:0000256" key="2">
    <source>
        <dbReference type="ARBA" id="ARBA00022475"/>
    </source>
</evidence>
<keyword evidence="7 13" id="KW-0675">Receptor</keyword>
<dbReference type="Pfam" id="PF00001">
    <property type="entry name" value="7tm_1"/>
    <property type="match status" value="1"/>
</dbReference>
<keyword evidence="4 11" id="KW-1133">Transmembrane helix</keyword>
<dbReference type="PANTHER" id="PTHR11334">
    <property type="entry name" value="MAS-RELATED G-PROTEIN COUPLED RECEPTOR"/>
    <property type="match status" value="1"/>
</dbReference>
<evidence type="ECO:0000256" key="1">
    <source>
        <dbReference type="ARBA" id="ARBA00004651"/>
    </source>
</evidence>
<comment type="subcellular location">
    <subcellularLocation>
        <location evidence="1">Cell membrane</location>
        <topology evidence="1">Multi-pass membrane protein</topology>
    </subcellularLocation>
</comment>
<evidence type="ECO:0000256" key="3">
    <source>
        <dbReference type="ARBA" id="ARBA00022692"/>
    </source>
</evidence>
<accession>W8W3I7</accession>
<feature type="domain" description="G-protein coupled receptors family 1 profile" evidence="12">
    <location>
        <begin position="45"/>
        <end position="269"/>
    </location>
</feature>
<evidence type="ECO:0000256" key="11">
    <source>
        <dbReference type="SAM" id="Phobius"/>
    </source>
</evidence>
<evidence type="ECO:0000256" key="9">
    <source>
        <dbReference type="ARBA" id="ARBA00061394"/>
    </source>
</evidence>
<dbReference type="PRINTS" id="PR00237">
    <property type="entry name" value="GPCRRHODOPSN"/>
</dbReference>
<dbReference type="InterPro" id="IPR026234">
    <property type="entry name" value="MRGPCRFAMILY"/>
</dbReference>
<keyword evidence="2" id="KW-1003">Cell membrane</keyword>
<evidence type="ECO:0000259" key="12">
    <source>
        <dbReference type="PROSITE" id="PS50262"/>
    </source>
</evidence>
<reference evidence="13" key="3">
    <citation type="journal article" date="2019" name="Gene Rep">
        <title>Eutherian third-party data gene collections.</title>
        <authorList>
            <person name="Premzl M."/>
        </authorList>
    </citation>
    <scope>NUCLEOTIDE SEQUENCE</scope>
</reference>
<dbReference type="InterPro" id="IPR000276">
    <property type="entry name" value="GPCR_Rhodpsn"/>
</dbReference>
<comment type="similarity">
    <text evidence="9">Belongs to the G-protein coupled receptor 1 family. Mas subfamily.</text>
</comment>
<protein>
    <submittedName>
        <fullName evidence="13">Mas-related G protein-coupled receptor H</fullName>
    </submittedName>
</protein>
<keyword evidence="8" id="KW-0807">Transducer</keyword>
<organism evidence="13">
    <name type="scientific">Loxodonta africana</name>
    <name type="common">African elephant</name>
    <dbReference type="NCBI Taxonomy" id="9785"/>
    <lineage>
        <taxon>Eukaryota</taxon>
        <taxon>Metazoa</taxon>
        <taxon>Chordata</taxon>
        <taxon>Craniata</taxon>
        <taxon>Vertebrata</taxon>
        <taxon>Euteleostomi</taxon>
        <taxon>Mammalia</taxon>
        <taxon>Eutheria</taxon>
        <taxon>Afrotheria</taxon>
        <taxon>Proboscidea</taxon>
        <taxon>Elephantidae</taxon>
        <taxon>Loxodonta</taxon>
    </lineage>
</organism>
<feature type="transmembrane region" description="Helical" evidence="11">
    <location>
        <begin position="65"/>
        <end position="89"/>
    </location>
</feature>
<feature type="transmembrane region" description="Helical" evidence="11">
    <location>
        <begin position="216"/>
        <end position="239"/>
    </location>
</feature>
<feature type="region of interest" description="Disordered" evidence="10">
    <location>
        <begin position="1"/>
        <end position="23"/>
    </location>
</feature>
<dbReference type="FunFam" id="1.20.1070.10:FF:000193">
    <property type="entry name" value="Mas-related G-protein coupled receptor member E"/>
    <property type="match status" value="1"/>
</dbReference>
<dbReference type="EMBL" id="HG426183">
    <property type="protein sequence ID" value="CDG86301.1"/>
    <property type="molecule type" value="Genomic_DNA"/>
</dbReference>
<dbReference type="SUPFAM" id="SSF81321">
    <property type="entry name" value="Family A G protein-coupled receptor-like"/>
    <property type="match status" value="1"/>
</dbReference>
<evidence type="ECO:0000256" key="7">
    <source>
        <dbReference type="ARBA" id="ARBA00023170"/>
    </source>
</evidence>
<evidence type="ECO:0000256" key="10">
    <source>
        <dbReference type="SAM" id="MobiDB-lite"/>
    </source>
</evidence>
<reference evidence="13" key="1">
    <citation type="journal article" date="2014" name="Gene">
        <title>Comparative genomic analysis of eutherian Mas-related G protein-coupled receptor genes.</title>
        <authorList>
            <person name="Premzl M."/>
        </authorList>
    </citation>
    <scope>NUCLEOTIDE SEQUENCE</scope>
</reference>